<evidence type="ECO:0000256" key="1">
    <source>
        <dbReference type="PROSITE-ProRule" id="PRU00276"/>
    </source>
</evidence>
<dbReference type="GO" id="GO:0046872">
    <property type="term" value="F:metal ion binding"/>
    <property type="evidence" value="ECO:0007669"/>
    <property type="project" value="UniProtKB-KW"/>
</dbReference>
<feature type="compositionally biased region" description="Low complexity" evidence="2">
    <location>
        <begin position="425"/>
        <end position="448"/>
    </location>
</feature>
<name>A0A2T7PIP3_POMCA</name>
<feature type="domain" description="Peptidase M12B" evidence="3">
    <location>
        <begin position="244"/>
        <end position="433"/>
    </location>
</feature>
<reference evidence="4 5" key="1">
    <citation type="submission" date="2018-04" db="EMBL/GenBank/DDBJ databases">
        <title>The genome of golden apple snail Pomacea canaliculata provides insight into stress tolerance and invasive adaptation.</title>
        <authorList>
            <person name="Liu C."/>
            <person name="Liu B."/>
            <person name="Ren Y."/>
            <person name="Zhang Y."/>
            <person name="Wang H."/>
            <person name="Li S."/>
            <person name="Jiang F."/>
            <person name="Yin L."/>
            <person name="Zhang G."/>
            <person name="Qian W."/>
            <person name="Fan W."/>
        </authorList>
    </citation>
    <scope>NUCLEOTIDE SEQUENCE [LARGE SCALE GENOMIC DNA]</scope>
    <source>
        <strain evidence="4">SZHN2017</strain>
        <tissue evidence="4">Muscle</tissue>
    </source>
</reference>
<feature type="compositionally biased region" description="Pro residues" evidence="2">
    <location>
        <begin position="222"/>
        <end position="232"/>
    </location>
</feature>
<evidence type="ECO:0000313" key="4">
    <source>
        <dbReference type="EMBL" id="PVD33295.1"/>
    </source>
</evidence>
<comment type="caution">
    <text evidence="4">The sequence shown here is derived from an EMBL/GenBank/DDBJ whole genome shotgun (WGS) entry which is preliminary data.</text>
</comment>
<keyword evidence="1" id="KW-0479">Metal-binding</keyword>
<evidence type="ECO:0000259" key="3">
    <source>
        <dbReference type="PROSITE" id="PS50215"/>
    </source>
</evidence>
<proteinExistence type="predicted"/>
<accession>A0A2T7PIP3</accession>
<dbReference type="PANTHER" id="PTHR11905">
    <property type="entry name" value="ADAM A DISINTEGRIN AND METALLOPROTEASE DOMAIN"/>
    <property type="match status" value="1"/>
</dbReference>
<dbReference type="Pfam" id="PF13582">
    <property type="entry name" value="Reprolysin_3"/>
    <property type="match status" value="1"/>
</dbReference>
<dbReference type="GO" id="GO:0004222">
    <property type="term" value="F:metalloendopeptidase activity"/>
    <property type="evidence" value="ECO:0007669"/>
    <property type="project" value="InterPro"/>
</dbReference>
<feature type="region of interest" description="Disordered" evidence="2">
    <location>
        <begin position="424"/>
        <end position="448"/>
    </location>
</feature>
<feature type="binding site" evidence="1">
    <location>
        <position position="390"/>
    </location>
    <ligand>
        <name>Zn(2+)</name>
        <dbReference type="ChEBI" id="CHEBI:29105"/>
        <note>catalytic</note>
    </ligand>
</feature>
<evidence type="ECO:0000256" key="2">
    <source>
        <dbReference type="SAM" id="MobiDB-lite"/>
    </source>
</evidence>
<sequence>MTRSAIEPTEDLVTGSVSESSNPQSGVQSMPDSVSLNVTVGGQGVHLELQVDQSVDRDVPVFILSSNENGELETRRVTLNKTEDFAIYHDVTQGAAFSARRSVDEDGQSYLSLEGILQVEGKMYDLKSTGRRNQNSSEDTTDRKDSPPENSVTHAPGHNVQRRDVSGEEAAKSGQNEAGEDHEFVVHLRDDLLPGGQRGDAVVAPPTVTRTIEMRDLTGNKLPPPPAAAPPPVRKRRQSSKQNIYIDVVAVVDYRVFSDWYTRSSAANKTQDAIVSISQYYAFVYSGTASASTWTESLRQTASPRDIVNTNQVLAKFSDWVSNPNTTLPSYDHLTLFSGYEFIKVDGTTLIASDAITGLAYLSSLCLTDGKSSSVVEDHGGFRCMFTAAHELGHSLSAEHDGNENACSASDQYIMTSTSSLGWRPTNSTSGASPPAASTTLTPSSATS</sequence>
<feature type="compositionally biased region" description="Basic and acidic residues" evidence="2">
    <location>
        <begin position="161"/>
        <end position="171"/>
    </location>
</feature>
<dbReference type="EMBL" id="PZQS01000003">
    <property type="protein sequence ID" value="PVD33295.1"/>
    <property type="molecule type" value="Genomic_DNA"/>
</dbReference>
<evidence type="ECO:0000313" key="5">
    <source>
        <dbReference type="Proteomes" id="UP000245119"/>
    </source>
</evidence>
<dbReference type="InterPro" id="IPR001590">
    <property type="entry name" value="Peptidase_M12B"/>
</dbReference>
<dbReference type="AlphaFoldDB" id="A0A2T7PIP3"/>
<dbReference type="Gene3D" id="3.40.390.10">
    <property type="entry name" value="Collagenase (Catalytic Domain)"/>
    <property type="match status" value="1"/>
</dbReference>
<protein>
    <recommendedName>
        <fullName evidence="3">Peptidase M12B domain-containing protein</fullName>
    </recommendedName>
</protein>
<dbReference type="SUPFAM" id="SSF55486">
    <property type="entry name" value="Metalloproteases ('zincins'), catalytic domain"/>
    <property type="match status" value="1"/>
</dbReference>
<feature type="region of interest" description="Disordered" evidence="2">
    <location>
        <begin position="1"/>
        <end position="35"/>
    </location>
</feature>
<comment type="caution">
    <text evidence="1">Lacks conserved residue(s) required for the propagation of feature annotation.</text>
</comment>
<feature type="region of interest" description="Disordered" evidence="2">
    <location>
        <begin position="216"/>
        <end position="239"/>
    </location>
</feature>
<dbReference type="OrthoDB" id="6134861at2759"/>
<feature type="active site" evidence="1">
    <location>
        <position position="391"/>
    </location>
</feature>
<feature type="binding site" evidence="1">
    <location>
        <position position="400"/>
    </location>
    <ligand>
        <name>Zn(2+)</name>
        <dbReference type="ChEBI" id="CHEBI:29105"/>
        <note>catalytic</note>
    </ligand>
</feature>
<dbReference type="InterPro" id="IPR024079">
    <property type="entry name" value="MetalloPept_cat_dom_sf"/>
</dbReference>
<feature type="compositionally biased region" description="Polar residues" evidence="2">
    <location>
        <begin position="15"/>
        <end position="35"/>
    </location>
</feature>
<organism evidence="4 5">
    <name type="scientific">Pomacea canaliculata</name>
    <name type="common">Golden apple snail</name>
    <dbReference type="NCBI Taxonomy" id="400727"/>
    <lineage>
        <taxon>Eukaryota</taxon>
        <taxon>Metazoa</taxon>
        <taxon>Spiralia</taxon>
        <taxon>Lophotrochozoa</taxon>
        <taxon>Mollusca</taxon>
        <taxon>Gastropoda</taxon>
        <taxon>Caenogastropoda</taxon>
        <taxon>Architaenioglossa</taxon>
        <taxon>Ampullarioidea</taxon>
        <taxon>Ampullariidae</taxon>
        <taxon>Pomacea</taxon>
    </lineage>
</organism>
<dbReference type="GO" id="GO:0006509">
    <property type="term" value="P:membrane protein ectodomain proteolysis"/>
    <property type="evidence" value="ECO:0007669"/>
    <property type="project" value="TreeGrafter"/>
</dbReference>
<keyword evidence="1" id="KW-0862">Zinc</keyword>
<feature type="region of interest" description="Disordered" evidence="2">
    <location>
        <begin position="124"/>
        <end position="183"/>
    </location>
</feature>
<gene>
    <name evidence="4" type="ORF">C0Q70_04548</name>
</gene>
<dbReference type="PANTHER" id="PTHR11905:SF159">
    <property type="entry name" value="ADAM METALLOPROTEASE"/>
    <property type="match status" value="1"/>
</dbReference>
<dbReference type="PROSITE" id="PS50215">
    <property type="entry name" value="ADAM_MEPRO"/>
    <property type="match status" value="1"/>
</dbReference>
<feature type="binding site" evidence="1">
    <location>
        <position position="394"/>
    </location>
    <ligand>
        <name>Zn(2+)</name>
        <dbReference type="ChEBI" id="CHEBI:29105"/>
        <note>catalytic</note>
    </ligand>
</feature>
<keyword evidence="5" id="KW-1185">Reference proteome</keyword>
<dbReference type="Proteomes" id="UP000245119">
    <property type="component" value="Linkage Group LG3"/>
</dbReference>